<dbReference type="AlphaFoldDB" id="A0A1T5MG74"/>
<feature type="domain" description="UspA" evidence="2">
    <location>
        <begin position="1"/>
        <end position="148"/>
    </location>
</feature>
<dbReference type="Gene3D" id="3.40.50.620">
    <property type="entry name" value="HUPs"/>
    <property type="match status" value="2"/>
</dbReference>
<evidence type="ECO:0000313" key="3">
    <source>
        <dbReference type="EMBL" id="SKC87230.1"/>
    </source>
</evidence>
<protein>
    <submittedName>
        <fullName evidence="3">Nucleotide-binding universal stress protein, UspA family</fullName>
    </submittedName>
</protein>
<proteinExistence type="inferred from homology"/>
<evidence type="ECO:0000256" key="1">
    <source>
        <dbReference type="ARBA" id="ARBA00008791"/>
    </source>
</evidence>
<dbReference type="CDD" id="cd00293">
    <property type="entry name" value="USP-like"/>
    <property type="match status" value="2"/>
</dbReference>
<dbReference type="OrthoDB" id="1522603at2"/>
<evidence type="ECO:0000259" key="2">
    <source>
        <dbReference type="Pfam" id="PF00582"/>
    </source>
</evidence>
<dbReference type="Pfam" id="PF00582">
    <property type="entry name" value="Usp"/>
    <property type="match status" value="1"/>
</dbReference>
<organism evidence="3 4">
    <name type="scientific">Ohtaekwangia koreensis</name>
    <dbReference type="NCBI Taxonomy" id="688867"/>
    <lineage>
        <taxon>Bacteria</taxon>
        <taxon>Pseudomonadati</taxon>
        <taxon>Bacteroidota</taxon>
        <taxon>Cytophagia</taxon>
        <taxon>Cytophagales</taxon>
        <taxon>Fulvivirgaceae</taxon>
        <taxon>Ohtaekwangia</taxon>
    </lineage>
</organism>
<dbReference type="PANTHER" id="PTHR46268:SF6">
    <property type="entry name" value="UNIVERSAL STRESS PROTEIN UP12"/>
    <property type="match status" value="1"/>
</dbReference>
<dbReference type="InterPro" id="IPR006015">
    <property type="entry name" value="Universal_stress_UspA"/>
</dbReference>
<gene>
    <name evidence="3" type="ORF">SAMN05660236_5359</name>
</gene>
<dbReference type="RefSeq" id="WP_079689837.1">
    <property type="nucleotide sequence ID" value="NZ_FUZU01000004.1"/>
</dbReference>
<evidence type="ECO:0000313" key="4">
    <source>
        <dbReference type="Proteomes" id="UP000190961"/>
    </source>
</evidence>
<comment type="similarity">
    <text evidence="1">Belongs to the universal stress protein A family.</text>
</comment>
<dbReference type="PRINTS" id="PR01438">
    <property type="entry name" value="UNVRSLSTRESS"/>
</dbReference>
<dbReference type="SUPFAM" id="SSF52402">
    <property type="entry name" value="Adenine nucleotide alpha hydrolases-like"/>
    <property type="match status" value="2"/>
</dbReference>
<reference evidence="3 4" key="1">
    <citation type="submission" date="2017-02" db="EMBL/GenBank/DDBJ databases">
        <authorList>
            <person name="Peterson S.W."/>
        </authorList>
    </citation>
    <scope>NUCLEOTIDE SEQUENCE [LARGE SCALE GENOMIC DNA]</scope>
    <source>
        <strain evidence="3 4">DSM 25262</strain>
    </source>
</reference>
<dbReference type="Proteomes" id="UP000190961">
    <property type="component" value="Unassembled WGS sequence"/>
</dbReference>
<keyword evidence="4" id="KW-1185">Reference proteome</keyword>
<dbReference type="PANTHER" id="PTHR46268">
    <property type="entry name" value="STRESS RESPONSE PROTEIN NHAX"/>
    <property type="match status" value="1"/>
</dbReference>
<dbReference type="EMBL" id="FUZU01000004">
    <property type="protein sequence ID" value="SKC87230.1"/>
    <property type="molecule type" value="Genomic_DNA"/>
</dbReference>
<dbReference type="InterPro" id="IPR006016">
    <property type="entry name" value="UspA"/>
</dbReference>
<name>A0A1T5MG74_9BACT</name>
<sequence>MKKLLVPTDLSPIAELGLKLAVEIAKRSDAVISLVNFTRHPLGESFSATGDINMKVDDEANLYTVQLLHATKQKMEELATRYSIGNVMIASSIVDDDFKSGIDEYLKTEEIDLIVMGTSGEENVTEVFTGNHTEQAIMVSSCPVISVRDGFRIEQFSNIVAAVDIIPGNESARGLETLRLLAKYFDSHIHLVHVHDTSSDNEVMQTEYFNQMAKIANLENYSVTILEGNDPAERIIDFARQVSAGLVTVLKNSGNGFRLFSNHFSDRVVKEVGRPVFTVNLHNT</sequence>
<dbReference type="InterPro" id="IPR014729">
    <property type="entry name" value="Rossmann-like_a/b/a_fold"/>
</dbReference>
<accession>A0A1T5MG74</accession>
<dbReference type="STRING" id="688867.SAMN05660236_5359"/>